<keyword evidence="4" id="KW-1185">Reference proteome</keyword>
<accession>A0AAW0N025</accession>
<evidence type="ECO:0008006" key="5">
    <source>
        <dbReference type="Google" id="ProtNLM"/>
    </source>
</evidence>
<dbReference type="AlphaFoldDB" id="A0AAW0N025"/>
<dbReference type="EMBL" id="JBBPFD010000008">
    <property type="protein sequence ID" value="KAK7915535.1"/>
    <property type="molecule type" value="Genomic_DNA"/>
</dbReference>
<dbReference type="InterPro" id="IPR004244">
    <property type="entry name" value="Transposase_22"/>
</dbReference>
<proteinExistence type="predicted"/>
<organism evidence="2 4">
    <name type="scientific">Mugilogobius chulae</name>
    <name type="common">yellowstripe goby</name>
    <dbReference type="NCBI Taxonomy" id="88201"/>
    <lineage>
        <taxon>Eukaryota</taxon>
        <taxon>Metazoa</taxon>
        <taxon>Chordata</taxon>
        <taxon>Craniata</taxon>
        <taxon>Vertebrata</taxon>
        <taxon>Euteleostomi</taxon>
        <taxon>Actinopterygii</taxon>
        <taxon>Neopterygii</taxon>
        <taxon>Teleostei</taxon>
        <taxon>Neoteleostei</taxon>
        <taxon>Acanthomorphata</taxon>
        <taxon>Gobiaria</taxon>
        <taxon>Gobiiformes</taxon>
        <taxon>Gobioidei</taxon>
        <taxon>Gobiidae</taxon>
        <taxon>Gobionellinae</taxon>
        <taxon>Mugilogobius</taxon>
    </lineage>
</organism>
<sequence length="246" mass="28329">MPKTLSKRTREQLSSSELDENAAFTSADREMLQGIAQQLKKLDILDELKADVADLKQSVEFNNAQIREMEKEQGLLKEQVVGLSLVTTSLKNENEKLKAAVLELRCRSMRDNLLIMGIDETKGETYSAAETLVRTFLREQLGFTEEASKKIQMERAHRLGQRKEPGKPRPMIVKFTSSKSKDEILSLSKKLKGTRFFMTNQYPGEVVEKRRKLIPIMNSFREKGQKVRLVTDKLYVNGELYRRDEQ</sequence>
<dbReference type="Gene3D" id="3.30.70.1820">
    <property type="entry name" value="L1 transposable element, RRM domain"/>
    <property type="match status" value="1"/>
</dbReference>
<dbReference type="EMBL" id="JBBPFD010000021">
    <property type="protein sequence ID" value="KAK7882534.1"/>
    <property type="molecule type" value="Genomic_DNA"/>
</dbReference>
<evidence type="ECO:0000313" key="2">
    <source>
        <dbReference type="EMBL" id="KAK7882534.1"/>
    </source>
</evidence>
<keyword evidence="1" id="KW-0175">Coiled coil</keyword>
<protein>
    <recommendedName>
        <fullName evidence="5">L1 transposable element RRM domain-containing protein</fullName>
    </recommendedName>
</protein>
<dbReference type="PANTHER" id="PTHR11505">
    <property type="entry name" value="L1 TRANSPOSABLE ELEMENT-RELATED"/>
    <property type="match status" value="1"/>
</dbReference>
<comment type="caution">
    <text evidence="2">The sequence shown here is derived from an EMBL/GenBank/DDBJ whole genome shotgun (WGS) entry which is preliminary data.</text>
</comment>
<reference evidence="4" key="1">
    <citation type="submission" date="2024-04" db="EMBL/GenBank/DDBJ databases">
        <title>Salinicola lusitanus LLJ914,a marine bacterium isolated from the Okinawa Trough.</title>
        <authorList>
            <person name="Li J."/>
        </authorList>
    </citation>
    <scope>NUCLEOTIDE SEQUENCE [LARGE SCALE GENOMIC DNA]</scope>
</reference>
<gene>
    <name evidence="3" type="ORF">WMY93_011296</name>
    <name evidence="2" type="ORF">WMY93_028708</name>
</gene>
<feature type="coiled-coil region" evidence="1">
    <location>
        <begin position="45"/>
        <end position="107"/>
    </location>
</feature>
<evidence type="ECO:0000313" key="4">
    <source>
        <dbReference type="Proteomes" id="UP001460270"/>
    </source>
</evidence>
<name>A0AAW0N025_9GOBI</name>
<evidence type="ECO:0000313" key="3">
    <source>
        <dbReference type="EMBL" id="KAK7915535.1"/>
    </source>
</evidence>
<dbReference type="Proteomes" id="UP001460270">
    <property type="component" value="Unassembled WGS sequence"/>
</dbReference>
<evidence type="ECO:0000256" key="1">
    <source>
        <dbReference type="SAM" id="Coils"/>
    </source>
</evidence>
<reference evidence="2" key="2">
    <citation type="submission" date="2024-04" db="EMBL/GenBank/DDBJ databases">
        <authorList>
            <person name="Li J."/>
        </authorList>
    </citation>
    <scope>NUCLEOTIDE SEQUENCE</scope>
    <source>
        <strain evidence="2">Ljj</strain>
    </source>
</reference>